<dbReference type="AlphaFoldDB" id="A0A1I1NWA6"/>
<organism evidence="1 2">
    <name type="scientific">Clostridium uliginosum</name>
    <dbReference type="NCBI Taxonomy" id="119641"/>
    <lineage>
        <taxon>Bacteria</taxon>
        <taxon>Bacillati</taxon>
        <taxon>Bacillota</taxon>
        <taxon>Clostridia</taxon>
        <taxon>Eubacteriales</taxon>
        <taxon>Clostridiaceae</taxon>
        <taxon>Clostridium</taxon>
    </lineage>
</organism>
<sequence length="34" mass="3839">MIIRSATTIYFSPTGTTKKLEKSSIDQSLLYLKC</sequence>
<dbReference type="Proteomes" id="UP000199263">
    <property type="component" value="Unassembled WGS sequence"/>
</dbReference>
<dbReference type="EMBL" id="FOMG01000017">
    <property type="protein sequence ID" value="SFD01612.1"/>
    <property type="molecule type" value="Genomic_DNA"/>
</dbReference>
<evidence type="ECO:0000313" key="1">
    <source>
        <dbReference type="EMBL" id="SFD01612.1"/>
    </source>
</evidence>
<protein>
    <submittedName>
        <fullName evidence="1">Uncharacterized protein</fullName>
    </submittedName>
</protein>
<dbReference type="STRING" id="119641.SAMN05421842_1173"/>
<accession>A0A1I1NWA6</accession>
<evidence type="ECO:0000313" key="2">
    <source>
        <dbReference type="Proteomes" id="UP000199263"/>
    </source>
</evidence>
<name>A0A1I1NWA6_9CLOT</name>
<reference evidence="1 2" key="1">
    <citation type="submission" date="2016-10" db="EMBL/GenBank/DDBJ databases">
        <authorList>
            <person name="de Groot N.N."/>
        </authorList>
    </citation>
    <scope>NUCLEOTIDE SEQUENCE [LARGE SCALE GENOMIC DNA]</scope>
    <source>
        <strain evidence="1 2">DSM 12992</strain>
    </source>
</reference>
<gene>
    <name evidence="1" type="ORF">SAMN05421842_1173</name>
</gene>
<keyword evidence="2" id="KW-1185">Reference proteome</keyword>
<proteinExistence type="predicted"/>